<keyword evidence="1 3" id="KW-0378">Hydrolase</keyword>
<reference evidence="3 4" key="1">
    <citation type="submission" date="2019-05" db="EMBL/GenBank/DDBJ databases">
        <authorList>
            <person name="Moore K."/>
            <person name="O'Neill P."/>
            <person name="Farbos A."/>
            <person name="Studholme D.J."/>
        </authorList>
    </citation>
    <scope>NUCLEOTIDE SEQUENCE [LARGE SCALE GENOMIC DNA]</scope>
    <source>
        <strain evidence="3 4">DSM 9128</strain>
    </source>
</reference>
<dbReference type="Pfam" id="PF23023">
    <property type="entry name" value="Anti-Pycsar_Apyc1"/>
    <property type="match status" value="1"/>
</dbReference>
<sequence length="376" mass="41025">MNWPARWAATASRWTGTAEPDRTTATLAPETTINEGSAMRPRLPRALALLLVLALPGCERIQNAALDAMVKDHTDQSLIQGGNGIRVILCGTGTPQANATRGQACTLVAAGGRLFLFDAGENAMRNLETSHVPAQALNQVFITHWHSDHFNGLGALINHSWIYGRQTPFLVFGPPGVEQVVEGLAMAYAQDAGYRSAHALPPTDKQLAFAEPRRVEIAEGQESVRVYDQGGVTIDAYRVDHHPVEPAYGYVLRYQGKKLFISGDTRVSERYLEAMRDADLVVHEAINAHLVREGAAALERTGQPDRGAQAVRVLDYHADTLELARMAQRAGVRHLLLTHLIPAPDDFLARRLFVSGMADEYSGEITLGEDALDLSL</sequence>
<dbReference type="SMART" id="SM00849">
    <property type="entry name" value="Lactamase_B"/>
    <property type="match status" value="1"/>
</dbReference>
<name>A0A5R8ZWY1_PSENT</name>
<comment type="caution">
    <text evidence="3">The sequence shown here is derived from an EMBL/GenBank/DDBJ whole genome shotgun (WGS) entry which is preliminary data.</text>
</comment>
<dbReference type="PANTHER" id="PTHR46018:SF2">
    <property type="entry name" value="ZINC PHOSPHODIESTERASE ELAC PROTEIN 1"/>
    <property type="match status" value="1"/>
</dbReference>
<dbReference type="GO" id="GO:0042781">
    <property type="term" value="F:3'-tRNA processing endoribonuclease activity"/>
    <property type="evidence" value="ECO:0007669"/>
    <property type="project" value="TreeGrafter"/>
</dbReference>
<evidence type="ECO:0000313" key="4">
    <source>
        <dbReference type="Proteomes" id="UP000307510"/>
    </source>
</evidence>
<dbReference type="InterPro" id="IPR001279">
    <property type="entry name" value="Metallo-B-lactamas"/>
</dbReference>
<dbReference type="EMBL" id="VASG01000009">
    <property type="protein sequence ID" value="TLP70036.1"/>
    <property type="molecule type" value="Genomic_DNA"/>
</dbReference>
<dbReference type="Proteomes" id="UP000307510">
    <property type="component" value="Unassembled WGS sequence"/>
</dbReference>
<protein>
    <submittedName>
        <fullName evidence="3">MBL fold metallo-hydrolase</fullName>
    </submittedName>
</protein>
<gene>
    <name evidence="3" type="ORF">FEA48_27420</name>
</gene>
<dbReference type="InterPro" id="IPR036866">
    <property type="entry name" value="RibonucZ/Hydroxyglut_hydro"/>
</dbReference>
<accession>A0A5R8ZWY1</accession>
<evidence type="ECO:0000259" key="2">
    <source>
        <dbReference type="SMART" id="SM00849"/>
    </source>
</evidence>
<dbReference type="CDD" id="cd07719">
    <property type="entry name" value="arylsulfatase_AtsA-like_MBL-fold"/>
    <property type="match status" value="1"/>
</dbReference>
<proteinExistence type="predicted"/>
<reference evidence="4" key="2">
    <citation type="submission" date="2019-06" db="EMBL/GenBank/DDBJ databases">
        <title>AzeR, a transcriptional regulator that responds to azelaic acid in Pseudomonas nitroreducens.</title>
        <authorList>
            <person name="Bez C."/>
            <person name="Javvadi S.G."/>
            <person name="Bertani I."/>
            <person name="Devescovi G."/>
            <person name="Studholme D.J."/>
            <person name="Geller A."/>
            <person name="Levy A."/>
            <person name="Venturi V."/>
        </authorList>
    </citation>
    <scope>NUCLEOTIDE SEQUENCE [LARGE SCALE GENOMIC DNA]</scope>
    <source>
        <strain evidence="4">DSM 9128</strain>
    </source>
</reference>
<dbReference type="PANTHER" id="PTHR46018">
    <property type="entry name" value="ZINC PHOSPHODIESTERASE ELAC PROTEIN 1"/>
    <property type="match status" value="1"/>
</dbReference>
<evidence type="ECO:0000313" key="3">
    <source>
        <dbReference type="EMBL" id="TLP70036.1"/>
    </source>
</evidence>
<organism evidence="3 4">
    <name type="scientific">Pseudomonas nitroreducens</name>
    <dbReference type="NCBI Taxonomy" id="46680"/>
    <lineage>
        <taxon>Bacteria</taxon>
        <taxon>Pseudomonadati</taxon>
        <taxon>Pseudomonadota</taxon>
        <taxon>Gammaproteobacteria</taxon>
        <taxon>Pseudomonadales</taxon>
        <taxon>Pseudomonadaceae</taxon>
        <taxon>Pseudomonas</taxon>
    </lineage>
</organism>
<evidence type="ECO:0000256" key="1">
    <source>
        <dbReference type="ARBA" id="ARBA00022801"/>
    </source>
</evidence>
<feature type="domain" description="Metallo-beta-lactamase" evidence="2">
    <location>
        <begin position="102"/>
        <end position="317"/>
    </location>
</feature>
<dbReference type="Gene3D" id="3.60.15.10">
    <property type="entry name" value="Ribonuclease Z/Hydroxyacylglutathione hydrolase-like"/>
    <property type="match status" value="1"/>
</dbReference>
<dbReference type="AlphaFoldDB" id="A0A5R8ZWY1"/>
<dbReference type="InterPro" id="IPR044094">
    <property type="entry name" value="AtsA-like_MBL-fold"/>
</dbReference>
<dbReference type="SUPFAM" id="SSF56281">
    <property type="entry name" value="Metallo-hydrolase/oxidoreductase"/>
    <property type="match status" value="1"/>
</dbReference>